<proteinExistence type="predicted"/>
<feature type="region of interest" description="Disordered" evidence="1">
    <location>
        <begin position="16"/>
        <end position="37"/>
    </location>
</feature>
<keyword evidence="2" id="KW-0812">Transmembrane</keyword>
<keyword evidence="4" id="KW-1185">Reference proteome</keyword>
<accession>A0A3G8ZSG2</accession>
<keyword evidence="2" id="KW-1133">Transmembrane helix</keyword>
<feature type="transmembrane region" description="Helical" evidence="2">
    <location>
        <begin position="154"/>
        <end position="173"/>
    </location>
</feature>
<evidence type="ECO:0000256" key="2">
    <source>
        <dbReference type="SAM" id="Phobius"/>
    </source>
</evidence>
<dbReference type="EMBL" id="CP034170">
    <property type="protein sequence ID" value="AZI57454.1"/>
    <property type="molecule type" value="Genomic_DNA"/>
</dbReference>
<feature type="transmembrane region" description="Helical" evidence="2">
    <location>
        <begin position="84"/>
        <end position="104"/>
    </location>
</feature>
<gene>
    <name evidence="3" type="ORF">EH165_04040</name>
</gene>
<reference evidence="3 4" key="1">
    <citation type="submission" date="2018-11" db="EMBL/GenBank/DDBJ databases">
        <authorList>
            <person name="Da X."/>
        </authorList>
    </citation>
    <scope>NUCLEOTIDE SEQUENCE [LARGE SCALE GENOMIC DNA]</scope>
    <source>
        <strain evidence="3 4">S14-144</strain>
    </source>
</reference>
<feature type="transmembrane region" description="Helical" evidence="2">
    <location>
        <begin position="58"/>
        <end position="78"/>
    </location>
</feature>
<evidence type="ECO:0000313" key="4">
    <source>
        <dbReference type="Proteomes" id="UP000268084"/>
    </source>
</evidence>
<protein>
    <submittedName>
        <fullName evidence="3">Uncharacterized protein</fullName>
    </submittedName>
</protein>
<dbReference type="AlphaFoldDB" id="A0A3G8ZSG2"/>
<dbReference type="Proteomes" id="UP000268084">
    <property type="component" value="Chromosome"/>
</dbReference>
<feature type="transmembrane region" description="Helical" evidence="2">
    <location>
        <begin position="116"/>
        <end position="134"/>
    </location>
</feature>
<name>A0A3G8ZSG2_9ACTN</name>
<evidence type="ECO:0000256" key="1">
    <source>
        <dbReference type="SAM" id="MobiDB-lite"/>
    </source>
</evidence>
<dbReference type="RefSeq" id="WP_124798139.1">
    <property type="nucleotide sequence ID" value="NZ_CP034170.1"/>
</dbReference>
<organism evidence="3 4">
    <name type="scientific">Nakamurella antarctica</name>
    <dbReference type="NCBI Taxonomy" id="1902245"/>
    <lineage>
        <taxon>Bacteria</taxon>
        <taxon>Bacillati</taxon>
        <taxon>Actinomycetota</taxon>
        <taxon>Actinomycetes</taxon>
        <taxon>Nakamurellales</taxon>
        <taxon>Nakamurellaceae</taxon>
        <taxon>Nakamurella</taxon>
    </lineage>
</organism>
<sequence length="194" mass="19699">MTDPLGVIEVSAAETSRTGEANSMNGGGNTPAHPGAAGADPVVVDSAPAASRSAPSRAAGILLALFLALLSGATALFGVFFLPWYWAGIPLPITALLGAGVIFWSIRSAYASTESLLLATLPFASWLLVSWWLSRTVTLGYPVLPGTVGGAIQWRSVILLGAGVLAGAVALGGSWGKREIAKYATVKAPPTAVA</sequence>
<dbReference type="KEGG" id="nak:EH165_04040"/>
<reference evidence="3 4" key="2">
    <citation type="submission" date="2018-12" db="EMBL/GenBank/DDBJ databases">
        <title>Nakamurella antarcticus sp. nov., isolated from Antarctica South Shetland Islands soil.</title>
        <authorList>
            <person name="Peng F."/>
        </authorList>
    </citation>
    <scope>NUCLEOTIDE SEQUENCE [LARGE SCALE GENOMIC DNA]</scope>
    <source>
        <strain evidence="3 4">S14-144</strain>
    </source>
</reference>
<keyword evidence="2" id="KW-0472">Membrane</keyword>
<evidence type="ECO:0000313" key="3">
    <source>
        <dbReference type="EMBL" id="AZI57454.1"/>
    </source>
</evidence>